<dbReference type="PANTHER" id="PTHR15665">
    <property type="entry name" value="ASTEROID PROTEIN"/>
    <property type="match status" value="1"/>
</dbReference>
<feature type="region of interest" description="Disordered" evidence="8">
    <location>
        <begin position="581"/>
        <end position="603"/>
    </location>
</feature>
<sequence>MAQSPIGGAVKALQLELKKIKEEPVEGFRVKLMNDDSLFEWEVAIFGPPGTMYEGGYFKAHMKFPQDYPYNPPSVKFISKMWHPNVYENGDVCISILHPPVDDPQSGELPSERWNPTQNVRTILLSIISLLNEPNTFSPANVDASVMYRKWKDSKGKDKEYENIIRKQVQATKEDAERDGVKVPTTLQEFIMGIKGIKKLIESNEDLFLANCELQSTELVIDGPNLLHFLFTTSKDLDFLHGGDYNEFATVIRDFFQTLQSCHVRPLVVMDGGHSIDDRKLKTKKSRTEQRINRIRFQCNFRPHKGRNKPKFEYKCLPILGYDLFLEVLRDMGIEVVASPFEADKEIAAIANDKQCPVLSQDADFYALPITAGFLPIDYLRMKTERKHGKEMSKFLKCKIYHFEKFTSLFPRLGQKVFPLLAILLGNDYSDKEDFQAFVDWISSKSPGSSHHLSLNLENEMQKKIMQWLMQEESFGMAQNRMKTVLGEDIVKKALCVVEDAYSIDKKQEPQCSLSMPEWFMSNHTDCLIPSIFMTIATSHRIFFACQPEDFASPSSYKCSMKIRRVIYSILLKDTGKTTVSEYDRADPTPSSTHTGSSANQHGNTQSLECRAIGIHGNGFPRLADIPHMADEDKRGLLLKVLQAENAFIEFEPDTRFLLAILLYWSKNSFPGINILHVKTLLVCWIFLSVESYVKKADQSLDEHRLDRKRNFDSMMSDLTSEQIKAMFDEFKRIRHSKKPQGIRFDILQGFAQFQTCIMAAYDLNSLLNFPFRKHQIQLLFCGRFLHDFYGMLEKERYDIRALLREGSKLGIFYSKVMREFGDDETVFYQRNSQNSGNALQ</sequence>
<reference evidence="9" key="1">
    <citation type="journal article" date="2012" name="Nature">
        <title>The oyster genome reveals stress adaptation and complexity of shell formation.</title>
        <authorList>
            <person name="Zhang G."/>
            <person name="Fang X."/>
            <person name="Guo X."/>
            <person name="Li L."/>
            <person name="Luo R."/>
            <person name="Xu F."/>
            <person name="Yang P."/>
            <person name="Zhang L."/>
            <person name="Wang X."/>
            <person name="Qi H."/>
            <person name="Xiong Z."/>
            <person name="Que H."/>
            <person name="Xie Y."/>
            <person name="Holland P.W."/>
            <person name="Paps J."/>
            <person name="Zhu Y."/>
            <person name="Wu F."/>
            <person name="Chen Y."/>
            <person name="Wang J."/>
            <person name="Peng C."/>
            <person name="Meng J."/>
            <person name="Yang L."/>
            <person name="Liu J."/>
            <person name="Wen B."/>
            <person name="Zhang N."/>
            <person name="Huang Z."/>
            <person name="Zhu Q."/>
            <person name="Feng Y."/>
            <person name="Mount A."/>
            <person name="Hedgecock D."/>
            <person name="Xu Z."/>
            <person name="Liu Y."/>
            <person name="Domazet-Loso T."/>
            <person name="Du Y."/>
            <person name="Sun X."/>
            <person name="Zhang S."/>
            <person name="Liu B."/>
            <person name="Cheng P."/>
            <person name="Jiang X."/>
            <person name="Li J."/>
            <person name="Fan D."/>
            <person name="Wang W."/>
            <person name="Fu W."/>
            <person name="Wang T."/>
            <person name="Wang B."/>
            <person name="Zhang J."/>
            <person name="Peng Z."/>
            <person name="Li Y."/>
            <person name="Li N."/>
            <person name="Wang J."/>
            <person name="Chen M."/>
            <person name="He Y."/>
            <person name="Tan F."/>
            <person name="Song X."/>
            <person name="Zheng Q."/>
            <person name="Huang R."/>
            <person name="Yang H."/>
            <person name="Du X."/>
            <person name="Chen L."/>
            <person name="Yang M."/>
            <person name="Gaffney P.M."/>
            <person name="Wang S."/>
            <person name="Luo L."/>
            <person name="She Z."/>
            <person name="Ming Y."/>
            <person name="Huang W."/>
            <person name="Zhang S."/>
            <person name="Huang B."/>
            <person name="Zhang Y."/>
            <person name="Qu T."/>
            <person name="Ni P."/>
            <person name="Miao G."/>
            <person name="Wang J."/>
            <person name="Wang Q."/>
            <person name="Steinberg C.E."/>
            <person name="Wang H."/>
            <person name="Li N."/>
            <person name="Qian L."/>
            <person name="Zhang G."/>
            <person name="Li Y."/>
            <person name="Yang H."/>
            <person name="Liu X."/>
            <person name="Wang J."/>
            <person name="Yin Y."/>
            <person name="Wang J."/>
        </authorList>
    </citation>
    <scope>NUCLEOTIDE SEQUENCE [LARGE SCALE GENOMIC DNA]</scope>
    <source>
        <strain evidence="9">05x7-T-G4-1.051#20</strain>
    </source>
</reference>
<name>K1Q852_MAGGI</name>
<evidence type="ECO:0000256" key="7">
    <source>
        <dbReference type="ARBA" id="ARBA00022840"/>
    </source>
</evidence>
<keyword evidence="6" id="KW-0833">Ubl conjugation pathway</keyword>
<keyword evidence="3" id="KW-0597">Phosphoprotein</keyword>
<evidence type="ECO:0000256" key="8">
    <source>
        <dbReference type="SAM" id="MobiDB-lite"/>
    </source>
</evidence>
<dbReference type="PANTHER" id="PTHR15665:SF1">
    <property type="entry name" value="PROTEIN ASTEROID HOMOLOG 1"/>
    <property type="match status" value="1"/>
</dbReference>
<dbReference type="Gene3D" id="3.40.50.1010">
    <property type="entry name" value="5'-nuclease"/>
    <property type="match status" value="1"/>
</dbReference>
<dbReference type="SMART" id="SM00212">
    <property type="entry name" value="UBCc"/>
    <property type="match status" value="1"/>
</dbReference>
<dbReference type="InterPro" id="IPR023313">
    <property type="entry name" value="UBQ-conjugating_AS"/>
</dbReference>
<dbReference type="GO" id="GO:0005524">
    <property type="term" value="F:ATP binding"/>
    <property type="evidence" value="ECO:0007669"/>
    <property type="project" value="UniProtKB-KW"/>
</dbReference>
<evidence type="ECO:0000313" key="9">
    <source>
        <dbReference type="EMBL" id="EKC27534.1"/>
    </source>
</evidence>
<dbReference type="CDD" id="cd23803">
    <property type="entry name" value="UBCc_UBE2R"/>
    <property type="match status" value="1"/>
</dbReference>
<dbReference type="InterPro" id="IPR029060">
    <property type="entry name" value="PIN-like_dom_sf"/>
</dbReference>
<dbReference type="InterPro" id="IPR016135">
    <property type="entry name" value="UBQ-conjugating_enzyme/RWD"/>
</dbReference>
<evidence type="ECO:0000256" key="2">
    <source>
        <dbReference type="ARBA" id="ARBA00007398"/>
    </source>
</evidence>
<comment type="pathway">
    <text evidence="1">Protein modification; protein ubiquitination.</text>
</comment>
<dbReference type="HOGENOM" id="CLU_017330_1_0_1"/>
<organism evidence="9">
    <name type="scientific">Magallana gigas</name>
    <name type="common">Pacific oyster</name>
    <name type="synonym">Crassostrea gigas</name>
    <dbReference type="NCBI Taxonomy" id="29159"/>
    <lineage>
        <taxon>Eukaryota</taxon>
        <taxon>Metazoa</taxon>
        <taxon>Spiralia</taxon>
        <taxon>Lophotrochozoa</taxon>
        <taxon>Mollusca</taxon>
        <taxon>Bivalvia</taxon>
        <taxon>Autobranchia</taxon>
        <taxon>Pteriomorphia</taxon>
        <taxon>Ostreida</taxon>
        <taxon>Ostreoidea</taxon>
        <taxon>Ostreidae</taxon>
        <taxon>Magallana</taxon>
    </lineage>
</organism>
<dbReference type="AlphaFoldDB" id="K1Q852"/>
<evidence type="ECO:0000256" key="6">
    <source>
        <dbReference type="ARBA" id="ARBA00022786"/>
    </source>
</evidence>
<accession>K1Q852</accession>
<keyword evidence="5" id="KW-0547">Nucleotide-binding</keyword>
<evidence type="ECO:0000256" key="4">
    <source>
        <dbReference type="ARBA" id="ARBA00022679"/>
    </source>
</evidence>
<dbReference type="InterPro" id="IPR000608">
    <property type="entry name" value="UBC"/>
</dbReference>
<evidence type="ECO:0000256" key="3">
    <source>
        <dbReference type="ARBA" id="ARBA00022553"/>
    </source>
</evidence>
<dbReference type="PROSITE" id="PS50127">
    <property type="entry name" value="UBC_2"/>
    <property type="match status" value="1"/>
</dbReference>
<dbReference type="InterPro" id="IPR026832">
    <property type="entry name" value="Asteroid"/>
</dbReference>
<dbReference type="EMBL" id="JH817192">
    <property type="protein sequence ID" value="EKC27534.1"/>
    <property type="molecule type" value="Genomic_DNA"/>
</dbReference>
<dbReference type="FunFam" id="3.10.110.10:FF:000009">
    <property type="entry name" value="Ubiquitin-conjugating enzyme E2 R2"/>
    <property type="match status" value="1"/>
</dbReference>
<dbReference type="PROSITE" id="PS00183">
    <property type="entry name" value="UBC_1"/>
    <property type="match status" value="1"/>
</dbReference>
<protein>
    <submittedName>
        <fullName evidence="9">Ubiquitin-conjugating enzyme E2 R2</fullName>
    </submittedName>
</protein>
<dbReference type="FunCoup" id="K1Q852">
    <property type="interactions" value="513"/>
</dbReference>
<keyword evidence="7" id="KW-0067">ATP-binding</keyword>
<dbReference type="Gene3D" id="3.10.110.10">
    <property type="entry name" value="Ubiquitin Conjugating Enzyme"/>
    <property type="match status" value="1"/>
</dbReference>
<dbReference type="PRINTS" id="PR00853">
    <property type="entry name" value="XPGRADSUPER"/>
</dbReference>
<proteinExistence type="inferred from homology"/>
<dbReference type="SUPFAM" id="SSF54495">
    <property type="entry name" value="UBC-like"/>
    <property type="match status" value="1"/>
</dbReference>
<evidence type="ECO:0000256" key="1">
    <source>
        <dbReference type="ARBA" id="ARBA00004906"/>
    </source>
</evidence>
<feature type="compositionally biased region" description="Polar residues" evidence="8">
    <location>
        <begin position="589"/>
        <end position="603"/>
    </location>
</feature>
<keyword evidence="4" id="KW-0808">Transferase</keyword>
<dbReference type="SUPFAM" id="SSF88723">
    <property type="entry name" value="PIN domain-like"/>
    <property type="match status" value="1"/>
</dbReference>
<comment type="similarity">
    <text evidence="2">Belongs to the asteroid family.</text>
</comment>
<dbReference type="InterPro" id="IPR006084">
    <property type="entry name" value="XPG/Rad2"/>
</dbReference>
<dbReference type="InParanoid" id="K1Q852"/>
<dbReference type="Pfam" id="PF00179">
    <property type="entry name" value="UQ_con"/>
    <property type="match status" value="1"/>
</dbReference>
<dbReference type="GO" id="GO:0061631">
    <property type="term" value="F:ubiquitin conjugating enzyme activity"/>
    <property type="evidence" value="ECO:0007669"/>
    <property type="project" value="UniProtKB-ARBA"/>
</dbReference>
<gene>
    <name evidence="9" type="ORF">CGI_10020161</name>
</gene>
<evidence type="ECO:0000256" key="5">
    <source>
        <dbReference type="ARBA" id="ARBA00022741"/>
    </source>
</evidence>